<name>A0AAN7BPD5_9PEZI</name>
<reference evidence="6" key="1">
    <citation type="journal article" date="2023" name="Mol. Phylogenet. Evol.">
        <title>Genome-scale phylogeny and comparative genomics of the fungal order Sordariales.</title>
        <authorList>
            <person name="Hensen N."/>
            <person name="Bonometti L."/>
            <person name="Westerberg I."/>
            <person name="Brannstrom I.O."/>
            <person name="Guillou S."/>
            <person name="Cros-Aarteil S."/>
            <person name="Calhoun S."/>
            <person name="Haridas S."/>
            <person name="Kuo A."/>
            <person name="Mondo S."/>
            <person name="Pangilinan J."/>
            <person name="Riley R."/>
            <person name="LaButti K."/>
            <person name="Andreopoulos B."/>
            <person name="Lipzen A."/>
            <person name="Chen C."/>
            <person name="Yan M."/>
            <person name="Daum C."/>
            <person name="Ng V."/>
            <person name="Clum A."/>
            <person name="Steindorff A."/>
            <person name="Ohm R.A."/>
            <person name="Martin F."/>
            <person name="Silar P."/>
            <person name="Natvig D.O."/>
            <person name="Lalanne C."/>
            <person name="Gautier V."/>
            <person name="Ament-Velasquez S.L."/>
            <person name="Kruys A."/>
            <person name="Hutchinson M.I."/>
            <person name="Powell A.J."/>
            <person name="Barry K."/>
            <person name="Miller A.N."/>
            <person name="Grigoriev I.V."/>
            <person name="Debuchy R."/>
            <person name="Gladieux P."/>
            <person name="Hiltunen Thoren M."/>
            <person name="Johannesson H."/>
        </authorList>
    </citation>
    <scope>NUCLEOTIDE SEQUENCE</scope>
    <source>
        <strain evidence="6">CBS 990.96</strain>
    </source>
</reference>
<gene>
    <name evidence="6" type="ORF">QBC38DRAFT_509921</name>
</gene>
<sequence>MPLKVEDAHTAWAGVENHVDDPEELRVMYSAADSFQQYAKTAHYQITHMRRNAFYALPQSQRSILNSPPINYLDTLTKVDEAIQSNAKLARAIFSTSLSTFGLGVEVEDGSGKLQMPNQWDGRAKHNDIDKARSTLRQFFRDWSEGGKIEREICYAPVKRAVAAEKKKFKTTTEDQRLKVLIPGAGLGRLVFDLFLDGCDTEGNEISYHQLLASSYILNCVERKEQFEIFPWVHTFSNHLTRENQLRSYLVPDVHCATETARVQQETGELGEMSMTAADFLCEYNKPDNKDRFDVVATVFFLDTAPNLMRYLEAIMHCLKPGGILVNIGPLLWHFEGQVPRHMHDDGGDTESECNMTGITEPGSFELTDDEVISLVEKMGFVVESRETGIEAPYIHDAQSMLQSMYKASSWVARKPTVVKSE</sequence>
<keyword evidence="7" id="KW-1185">Reference proteome</keyword>
<keyword evidence="4" id="KW-0808">Transferase</keyword>
<evidence type="ECO:0000256" key="4">
    <source>
        <dbReference type="ARBA" id="ARBA00022679"/>
    </source>
</evidence>
<comment type="caution">
    <text evidence="6">The sequence shown here is derived from an EMBL/GenBank/DDBJ whole genome shotgun (WGS) entry which is preliminary data.</text>
</comment>
<dbReference type="GO" id="GO:0032259">
    <property type="term" value="P:methylation"/>
    <property type="evidence" value="ECO:0007669"/>
    <property type="project" value="UniProtKB-KW"/>
</dbReference>
<evidence type="ECO:0000256" key="2">
    <source>
        <dbReference type="ARBA" id="ARBA00012003"/>
    </source>
</evidence>
<dbReference type="PANTHER" id="PTHR12303">
    <property type="entry name" value="CARNOSINE N-METHYLTRANSFERASE"/>
    <property type="match status" value="1"/>
</dbReference>
<dbReference type="PANTHER" id="PTHR12303:SF6">
    <property type="entry name" value="CARNOSINE N-METHYLTRANSFERASE"/>
    <property type="match status" value="1"/>
</dbReference>
<evidence type="ECO:0000313" key="7">
    <source>
        <dbReference type="Proteomes" id="UP001301958"/>
    </source>
</evidence>
<dbReference type="AlphaFoldDB" id="A0AAN7BPD5"/>
<accession>A0AAN7BPD5</accession>
<dbReference type="EMBL" id="MU865336">
    <property type="protein sequence ID" value="KAK4227070.1"/>
    <property type="molecule type" value="Genomic_DNA"/>
</dbReference>
<reference evidence="6" key="2">
    <citation type="submission" date="2023-05" db="EMBL/GenBank/DDBJ databases">
        <authorList>
            <consortium name="Lawrence Berkeley National Laboratory"/>
            <person name="Steindorff A."/>
            <person name="Hensen N."/>
            <person name="Bonometti L."/>
            <person name="Westerberg I."/>
            <person name="Brannstrom I.O."/>
            <person name="Guillou S."/>
            <person name="Cros-Aarteil S."/>
            <person name="Calhoun S."/>
            <person name="Haridas S."/>
            <person name="Kuo A."/>
            <person name="Mondo S."/>
            <person name="Pangilinan J."/>
            <person name="Riley R."/>
            <person name="Labutti K."/>
            <person name="Andreopoulos B."/>
            <person name="Lipzen A."/>
            <person name="Chen C."/>
            <person name="Yanf M."/>
            <person name="Daum C."/>
            <person name="Ng V."/>
            <person name="Clum A."/>
            <person name="Ohm R."/>
            <person name="Martin F."/>
            <person name="Silar P."/>
            <person name="Natvig D."/>
            <person name="Lalanne C."/>
            <person name="Gautier V."/>
            <person name="Ament-Velasquez S.L."/>
            <person name="Kruys A."/>
            <person name="Hutchinson M.I."/>
            <person name="Powell A.J."/>
            <person name="Barry K."/>
            <person name="Miller A.N."/>
            <person name="Grigoriev I.V."/>
            <person name="Debuchy R."/>
            <person name="Gladieux P."/>
            <person name="Thoren M.H."/>
            <person name="Johannesson H."/>
        </authorList>
    </citation>
    <scope>NUCLEOTIDE SEQUENCE</scope>
    <source>
        <strain evidence="6">CBS 990.96</strain>
    </source>
</reference>
<evidence type="ECO:0000256" key="1">
    <source>
        <dbReference type="ARBA" id="ARBA00010086"/>
    </source>
</evidence>
<evidence type="ECO:0000256" key="5">
    <source>
        <dbReference type="ARBA" id="ARBA00022691"/>
    </source>
</evidence>
<evidence type="ECO:0000313" key="6">
    <source>
        <dbReference type="EMBL" id="KAK4227070.1"/>
    </source>
</evidence>
<dbReference type="Gene3D" id="3.40.50.150">
    <property type="entry name" value="Vaccinia Virus protein VP39"/>
    <property type="match status" value="1"/>
</dbReference>
<dbReference type="InterPro" id="IPR029063">
    <property type="entry name" value="SAM-dependent_MTases_sf"/>
</dbReference>
<proteinExistence type="inferred from homology"/>
<dbReference type="Proteomes" id="UP001301958">
    <property type="component" value="Unassembled WGS sequence"/>
</dbReference>
<dbReference type="EC" id="2.1.1.22" evidence="2"/>
<dbReference type="SUPFAM" id="SSF53335">
    <property type="entry name" value="S-adenosyl-L-methionine-dependent methyltransferases"/>
    <property type="match status" value="1"/>
</dbReference>
<dbReference type="GO" id="GO:0030735">
    <property type="term" value="F:carnosine N-methyltransferase activity"/>
    <property type="evidence" value="ECO:0007669"/>
    <property type="project" value="UniProtKB-EC"/>
</dbReference>
<protein>
    <recommendedName>
        <fullName evidence="2">carnosine N-methyltransferase</fullName>
        <ecNumber evidence="2">2.1.1.22</ecNumber>
    </recommendedName>
</protein>
<organism evidence="6 7">
    <name type="scientific">Podospora fimiseda</name>
    <dbReference type="NCBI Taxonomy" id="252190"/>
    <lineage>
        <taxon>Eukaryota</taxon>
        <taxon>Fungi</taxon>
        <taxon>Dikarya</taxon>
        <taxon>Ascomycota</taxon>
        <taxon>Pezizomycotina</taxon>
        <taxon>Sordariomycetes</taxon>
        <taxon>Sordariomycetidae</taxon>
        <taxon>Sordariales</taxon>
        <taxon>Podosporaceae</taxon>
        <taxon>Podospora</taxon>
    </lineage>
</organism>
<keyword evidence="5" id="KW-0949">S-adenosyl-L-methionine</keyword>
<comment type="similarity">
    <text evidence="1">Belongs to the carnosine N-methyltransferase family.</text>
</comment>
<dbReference type="SMART" id="SM01296">
    <property type="entry name" value="N2227"/>
    <property type="match status" value="1"/>
</dbReference>
<evidence type="ECO:0000256" key="3">
    <source>
        <dbReference type="ARBA" id="ARBA00022603"/>
    </source>
</evidence>
<keyword evidence="3" id="KW-0489">Methyltransferase</keyword>
<dbReference type="InterPro" id="IPR012901">
    <property type="entry name" value="CARME"/>
</dbReference>
<dbReference type="Pfam" id="PF07942">
    <property type="entry name" value="CARME"/>
    <property type="match status" value="1"/>
</dbReference>